<dbReference type="InterPro" id="IPR058192">
    <property type="entry name" value="WHD_ROQ1-like"/>
</dbReference>
<sequence>MVKKWREALKTSCDRCGWDVQNKQQYEEIENVVEEVINLLGRNQIWNFGDDLVDIHSRVKQLEELLDLSANDTVRLVGICGMGGIGKTTLATALFNKISPQFNACCYLDDLSKIYCNFGAASAQKQLLCQALNQGNMEIRNVSHGTMLITTRLRHLKMLVVVDNVDHVEQLEKLGLHPEYLGAGSRIVIISRDCHILQNYGVNEVYNVQVLDETQALQLFCKKAFKSNDIGREYEELTKDVLKYVKGLPLGIKVLGSFLLGRDVCEWRSALTRMKENPSKDIMDVLRISYDGLENLEKQIFLDIACFCSNRKSHYSAPIVKKFLDYRQFSPDIGMKVLIEKSLISCRDGNIEMHDLLKELGKSIVKEKAPKEPRKWSRLWSYKDLQKIMKMNKEAENVEAIVIDQDRENFLQGRIRVDGLSKMNNLELLILKNVNCYGTLDYISNELRYLYWNHFPCMSLPSTFHPDQLVELILPHSNIKQLWEGKKCLPNLRKLVLSNSKNLVGVPDLSDVPRLKHLDLEGCTEIVQIDPSIGILRELRYLYLENCTNLVHNLNIIFGMRSLGSLKISGCSKLLNSKMLMNPGDTGHLEKVDKNTNIIQMRTSSVYKLLMLPFHFFYPPEAQDSLGLLLSSLSFSVPCLFELDISFCNLLRIPDEIGNLSSLEILDLAGNKFMTLPSTVKQLSKLRHLNLEHCKQLKYLPELPTQRKGGKYFMGLYIFNCPNLSDLEHYYSMVFSWMTQNLKVYLFPQMEIVIPGNEIPMWFNKRNASTYISIDPFAIDDPNWIGVAFCVLFVTIEDPMNLVEAYHDRCSFIGYGINSVYL</sequence>
<dbReference type="InterPro" id="IPR027417">
    <property type="entry name" value="P-loop_NTPase"/>
</dbReference>
<protein>
    <submittedName>
        <fullName evidence="5">Adenylate cyclase</fullName>
    </submittedName>
</protein>
<keyword evidence="6" id="KW-1185">Reference proteome</keyword>
<dbReference type="Pfam" id="PF23282">
    <property type="entry name" value="WHD_ROQ1"/>
    <property type="match status" value="1"/>
</dbReference>
<dbReference type="SUPFAM" id="SSF52540">
    <property type="entry name" value="P-loop containing nucleoside triphosphate hydrolases"/>
    <property type="match status" value="1"/>
</dbReference>
<proteinExistence type="predicted"/>
<feature type="domain" description="Disease resistance protein Roq1-like winged-helix" evidence="4">
    <location>
        <begin position="296"/>
        <end position="368"/>
    </location>
</feature>
<evidence type="ECO:0000313" key="5">
    <source>
        <dbReference type="EMBL" id="QCD87358.1"/>
    </source>
</evidence>
<dbReference type="PRINTS" id="PR00364">
    <property type="entry name" value="DISEASERSIST"/>
</dbReference>
<evidence type="ECO:0000259" key="3">
    <source>
        <dbReference type="Pfam" id="PF00931"/>
    </source>
</evidence>
<dbReference type="Gene3D" id="3.40.50.300">
    <property type="entry name" value="P-loop containing nucleotide triphosphate hydrolases"/>
    <property type="match status" value="1"/>
</dbReference>
<dbReference type="InterPro" id="IPR042197">
    <property type="entry name" value="Apaf_helical"/>
</dbReference>
<dbReference type="InterPro" id="IPR011713">
    <property type="entry name" value="Leu-rich_rpt_3"/>
</dbReference>
<dbReference type="Gene3D" id="3.80.10.10">
    <property type="entry name" value="Ribonuclease Inhibitor"/>
    <property type="match status" value="2"/>
</dbReference>
<dbReference type="InterPro" id="IPR036390">
    <property type="entry name" value="WH_DNA-bd_sf"/>
</dbReference>
<evidence type="ECO:0000313" key="6">
    <source>
        <dbReference type="Proteomes" id="UP000501690"/>
    </source>
</evidence>
<dbReference type="InterPro" id="IPR001611">
    <property type="entry name" value="Leu-rich_rpt"/>
</dbReference>
<name>A0A4D6LFT5_VIGUN</name>
<evidence type="ECO:0000259" key="4">
    <source>
        <dbReference type="Pfam" id="PF23282"/>
    </source>
</evidence>
<dbReference type="PANTHER" id="PTHR11017:SF259">
    <property type="entry name" value="ADP-RIBOSYL CYCLASE_CYCLIC ADP-RIBOSE HYDROLASE"/>
    <property type="match status" value="1"/>
</dbReference>
<dbReference type="GO" id="GO:0006952">
    <property type="term" value="P:defense response"/>
    <property type="evidence" value="ECO:0007669"/>
    <property type="project" value="InterPro"/>
</dbReference>
<dbReference type="EMBL" id="CP039347">
    <property type="protein sequence ID" value="QCD87358.1"/>
    <property type="molecule type" value="Genomic_DNA"/>
</dbReference>
<dbReference type="SUPFAM" id="SSF52058">
    <property type="entry name" value="L domain-like"/>
    <property type="match status" value="1"/>
</dbReference>
<dbReference type="Pfam" id="PF07725">
    <property type="entry name" value="LRR_3"/>
    <property type="match status" value="1"/>
</dbReference>
<dbReference type="InterPro" id="IPR002182">
    <property type="entry name" value="NB-ARC"/>
</dbReference>
<dbReference type="Pfam" id="PF00931">
    <property type="entry name" value="NB-ARC"/>
    <property type="match status" value="1"/>
</dbReference>
<dbReference type="Pfam" id="PF13855">
    <property type="entry name" value="LRR_8"/>
    <property type="match status" value="1"/>
</dbReference>
<dbReference type="Gene3D" id="1.10.8.430">
    <property type="entry name" value="Helical domain of apoptotic protease-activating factors"/>
    <property type="match status" value="1"/>
</dbReference>
<dbReference type="PANTHER" id="PTHR11017">
    <property type="entry name" value="LEUCINE-RICH REPEAT-CONTAINING PROTEIN"/>
    <property type="match status" value="1"/>
</dbReference>
<evidence type="ECO:0000256" key="1">
    <source>
        <dbReference type="ARBA" id="ARBA00022614"/>
    </source>
</evidence>
<organism evidence="5 6">
    <name type="scientific">Vigna unguiculata</name>
    <name type="common">Cowpea</name>
    <dbReference type="NCBI Taxonomy" id="3917"/>
    <lineage>
        <taxon>Eukaryota</taxon>
        <taxon>Viridiplantae</taxon>
        <taxon>Streptophyta</taxon>
        <taxon>Embryophyta</taxon>
        <taxon>Tracheophyta</taxon>
        <taxon>Spermatophyta</taxon>
        <taxon>Magnoliopsida</taxon>
        <taxon>eudicotyledons</taxon>
        <taxon>Gunneridae</taxon>
        <taxon>Pentapetalae</taxon>
        <taxon>rosids</taxon>
        <taxon>fabids</taxon>
        <taxon>Fabales</taxon>
        <taxon>Fabaceae</taxon>
        <taxon>Papilionoideae</taxon>
        <taxon>50 kb inversion clade</taxon>
        <taxon>NPAAA clade</taxon>
        <taxon>indigoferoid/millettioid clade</taxon>
        <taxon>Phaseoleae</taxon>
        <taxon>Vigna</taxon>
    </lineage>
</organism>
<dbReference type="InterPro" id="IPR044974">
    <property type="entry name" value="Disease_R_plants"/>
</dbReference>
<evidence type="ECO:0000256" key="2">
    <source>
        <dbReference type="ARBA" id="ARBA00022737"/>
    </source>
</evidence>
<feature type="domain" description="NB-ARC" evidence="3">
    <location>
        <begin position="67"/>
        <end position="228"/>
    </location>
</feature>
<dbReference type="Proteomes" id="UP000501690">
    <property type="component" value="Linkage Group LG3"/>
</dbReference>
<keyword evidence="2" id="KW-0677">Repeat</keyword>
<keyword evidence="1" id="KW-0433">Leucine-rich repeat</keyword>
<gene>
    <name evidence="5" type="ORF">DEO72_LG3g1892</name>
</gene>
<accession>A0A4D6LFT5</accession>
<dbReference type="AlphaFoldDB" id="A0A4D6LFT5"/>
<dbReference type="InterPro" id="IPR032675">
    <property type="entry name" value="LRR_dom_sf"/>
</dbReference>
<dbReference type="SUPFAM" id="SSF46785">
    <property type="entry name" value="Winged helix' DNA-binding domain"/>
    <property type="match status" value="1"/>
</dbReference>
<reference evidence="5 6" key="1">
    <citation type="submission" date="2019-04" db="EMBL/GenBank/DDBJ databases">
        <title>An improved genome assembly and genetic linkage map for asparagus bean, Vigna unguiculata ssp. sesquipedialis.</title>
        <authorList>
            <person name="Xia Q."/>
            <person name="Zhang R."/>
            <person name="Dong Y."/>
        </authorList>
    </citation>
    <scope>NUCLEOTIDE SEQUENCE [LARGE SCALE GENOMIC DNA]</scope>
    <source>
        <tissue evidence="5">Leaf</tissue>
    </source>
</reference>
<dbReference type="GO" id="GO:0043531">
    <property type="term" value="F:ADP binding"/>
    <property type="evidence" value="ECO:0007669"/>
    <property type="project" value="InterPro"/>
</dbReference>